<keyword evidence="6" id="KW-1185">Reference proteome</keyword>
<dbReference type="GO" id="GO:0008270">
    <property type="term" value="F:zinc ion binding"/>
    <property type="evidence" value="ECO:0007669"/>
    <property type="project" value="UniProtKB-KW"/>
</dbReference>
<dbReference type="Pfam" id="PF00098">
    <property type="entry name" value="zf-CCHC"/>
    <property type="match status" value="3"/>
</dbReference>
<accession>A0A5C7IWN1</accession>
<feature type="compositionally biased region" description="Basic residues" evidence="2">
    <location>
        <begin position="479"/>
        <end position="504"/>
    </location>
</feature>
<comment type="caution">
    <text evidence="5">The sequence shown here is derived from an EMBL/GenBank/DDBJ whole genome shotgun (WGS) entry which is preliminary data.</text>
</comment>
<organism evidence="5 6">
    <name type="scientific">Acer yangbiense</name>
    <dbReference type="NCBI Taxonomy" id="1000413"/>
    <lineage>
        <taxon>Eukaryota</taxon>
        <taxon>Viridiplantae</taxon>
        <taxon>Streptophyta</taxon>
        <taxon>Embryophyta</taxon>
        <taxon>Tracheophyta</taxon>
        <taxon>Spermatophyta</taxon>
        <taxon>Magnoliopsida</taxon>
        <taxon>eudicotyledons</taxon>
        <taxon>Gunneridae</taxon>
        <taxon>Pentapetalae</taxon>
        <taxon>rosids</taxon>
        <taxon>malvids</taxon>
        <taxon>Sapindales</taxon>
        <taxon>Sapindaceae</taxon>
        <taxon>Hippocastanoideae</taxon>
        <taxon>Acereae</taxon>
        <taxon>Acer</taxon>
    </lineage>
</organism>
<feature type="compositionally biased region" description="Basic residues" evidence="2">
    <location>
        <begin position="98"/>
        <end position="109"/>
    </location>
</feature>
<dbReference type="PANTHER" id="PTHR46978">
    <property type="entry name" value="ZINC KNUCKLE (CCHC-TYPE) FAMILY PROTEIN"/>
    <property type="match status" value="1"/>
</dbReference>
<feature type="domain" description="CCHC-type" evidence="4">
    <location>
        <begin position="359"/>
        <end position="372"/>
    </location>
</feature>
<feature type="region of interest" description="Disordered" evidence="2">
    <location>
        <begin position="1"/>
        <end position="30"/>
    </location>
</feature>
<feature type="compositionally biased region" description="Acidic residues" evidence="2">
    <location>
        <begin position="1"/>
        <end position="11"/>
    </location>
</feature>
<feature type="region of interest" description="Disordered" evidence="2">
    <location>
        <begin position="383"/>
        <end position="510"/>
    </location>
</feature>
<evidence type="ECO:0000256" key="1">
    <source>
        <dbReference type="PROSITE-ProRule" id="PRU00047"/>
    </source>
</evidence>
<evidence type="ECO:0000259" key="4">
    <source>
        <dbReference type="PROSITE" id="PS50158"/>
    </source>
</evidence>
<gene>
    <name evidence="5" type="ORF">EZV62_002068</name>
</gene>
<evidence type="ECO:0000313" key="5">
    <source>
        <dbReference type="EMBL" id="TXG73489.1"/>
    </source>
</evidence>
<dbReference type="PROSITE" id="PS50158">
    <property type="entry name" value="ZF_CCHC"/>
    <property type="match status" value="3"/>
</dbReference>
<dbReference type="Proteomes" id="UP000323000">
    <property type="component" value="Chromosome 1"/>
</dbReference>
<keyword evidence="1" id="KW-0863">Zinc-finger</keyword>
<dbReference type="SMART" id="SM00343">
    <property type="entry name" value="ZnF_C2HC"/>
    <property type="match status" value="6"/>
</dbReference>
<dbReference type="OrthoDB" id="427960at2759"/>
<name>A0A5C7IWN1_9ROSI</name>
<dbReference type="InterPro" id="IPR036875">
    <property type="entry name" value="Znf_CCHC_sf"/>
</dbReference>
<keyword evidence="3" id="KW-1133">Transmembrane helix</keyword>
<dbReference type="Gene3D" id="4.10.60.10">
    <property type="entry name" value="Zinc finger, CCHC-type"/>
    <property type="match status" value="4"/>
</dbReference>
<feature type="transmembrane region" description="Helical" evidence="3">
    <location>
        <begin position="310"/>
        <end position="331"/>
    </location>
</feature>
<evidence type="ECO:0000313" key="6">
    <source>
        <dbReference type="Proteomes" id="UP000323000"/>
    </source>
</evidence>
<dbReference type="InterPro" id="IPR001878">
    <property type="entry name" value="Znf_CCHC"/>
</dbReference>
<evidence type="ECO:0000256" key="3">
    <source>
        <dbReference type="SAM" id="Phobius"/>
    </source>
</evidence>
<sequence length="523" mass="58996">MESERFDEEEEEKLKSVKEASSDDEEANEDLSLKIVEKHLLMRAARLAQNDDDDVVFDENKNDSVVDLSSSSLLESEVVVAGPSGSNDDAISGDVKSDKKKNKKKKKKIEKTQLGDRSVVVEKEEQKVEIVENGDEPVKAAEIEQVSVPNSVEVSDNEVLRKLLRGPRYFDSPDSNWQTCYNCGEEGHMAVNCPSASKRKKPCFVCGNFDHGARQCSKAQNCYICKKSGHRAKDCLEKHKSGSQNAKICLKCGDSGHDMFSCRNDYSLDDLKEVQCYICKSFGHLCCVDVGDPGPREVSCFKCGQLGHTGLVNFLILFFRCFGIFLILFGCSQETCHFMQACNRSRGETNTDTASPSSCYRCGEAGHFARECMSSAKVRKRSFEESTPTMRRHHNRENKSHSGIKSAPHDLGKARKRKKPQYDEKLITTPRKSNHRGGWITEDPGDDFSYEKGKRNHWRSPATPSGKGHQISDLSSDGHHHHHHHHHLSSPQSSKKKNYHHRFSASRFDNSGSDGIRRNYDWW</sequence>
<feature type="domain" description="CCHC-type" evidence="4">
    <location>
        <begin position="180"/>
        <end position="195"/>
    </location>
</feature>
<protein>
    <recommendedName>
        <fullName evidence="4">CCHC-type domain-containing protein</fullName>
    </recommendedName>
</protein>
<reference evidence="6" key="1">
    <citation type="journal article" date="2019" name="Gigascience">
        <title>De novo genome assembly of the endangered Acer yangbiense, a plant species with extremely small populations endemic to Yunnan Province, China.</title>
        <authorList>
            <person name="Yang J."/>
            <person name="Wariss H.M."/>
            <person name="Tao L."/>
            <person name="Zhang R."/>
            <person name="Yun Q."/>
            <person name="Hollingsworth P."/>
            <person name="Dao Z."/>
            <person name="Luo G."/>
            <person name="Guo H."/>
            <person name="Ma Y."/>
            <person name="Sun W."/>
        </authorList>
    </citation>
    <scope>NUCLEOTIDE SEQUENCE [LARGE SCALE GENOMIC DNA]</scope>
    <source>
        <strain evidence="6">cv. Malutang</strain>
    </source>
</reference>
<feature type="compositionally biased region" description="Basic and acidic residues" evidence="2">
    <location>
        <begin position="12"/>
        <end position="21"/>
    </location>
</feature>
<keyword evidence="3" id="KW-0472">Membrane</keyword>
<dbReference type="EMBL" id="VAHF01000001">
    <property type="protein sequence ID" value="TXG73489.1"/>
    <property type="molecule type" value="Genomic_DNA"/>
</dbReference>
<keyword evidence="1" id="KW-0479">Metal-binding</keyword>
<keyword evidence="3" id="KW-0812">Transmembrane</keyword>
<evidence type="ECO:0000256" key="2">
    <source>
        <dbReference type="SAM" id="MobiDB-lite"/>
    </source>
</evidence>
<dbReference type="AlphaFoldDB" id="A0A5C7IWN1"/>
<proteinExistence type="predicted"/>
<dbReference type="SUPFAM" id="SSF57756">
    <property type="entry name" value="Retrovirus zinc finger-like domains"/>
    <property type="match status" value="3"/>
</dbReference>
<feature type="domain" description="CCHC-type" evidence="4">
    <location>
        <begin position="222"/>
        <end position="235"/>
    </location>
</feature>
<dbReference type="PANTHER" id="PTHR46978:SF1">
    <property type="entry name" value="ZINC KNUCKLE (CCHC-TYPE) FAMILY PROTEIN"/>
    <property type="match status" value="1"/>
</dbReference>
<dbReference type="GO" id="GO:0003676">
    <property type="term" value="F:nucleic acid binding"/>
    <property type="evidence" value="ECO:0007669"/>
    <property type="project" value="InterPro"/>
</dbReference>
<feature type="region of interest" description="Disordered" evidence="2">
    <location>
        <begin position="79"/>
        <end position="110"/>
    </location>
</feature>
<keyword evidence="1" id="KW-0862">Zinc</keyword>